<evidence type="ECO:0000256" key="1">
    <source>
        <dbReference type="SAM" id="MobiDB-lite"/>
    </source>
</evidence>
<name>A0ABP6SIV8_9ACTN</name>
<accession>A0ABP6SIV8</accession>
<evidence type="ECO:0000259" key="2">
    <source>
        <dbReference type="Pfam" id="PF09851"/>
    </source>
</evidence>
<dbReference type="EMBL" id="BAAAYL010000001">
    <property type="protein sequence ID" value="GAA3377289.1"/>
    <property type="molecule type" value="Genomic_DNA"/>
</dbReference>
<dbReference type="Pfam" id="PF09851">
    <property type="entry name" value="SHOCT"/>
    <property type="match status" value="1"/>
</dbReference>
<feature type="domain" description="SHOCT" evidence="2">
    <location>
        <begin position="71"/>
        <end position="98"/>
    </location>
</feature>
<feature type="region of interest" description="Disordered" evidence="1">
    <location>
        <begin position="33"/>
        <end position="67"/>
    </location>
</feature>
<sequence>MLGRPMARRGPGLIRGAARTAVVAGTATAVSGRVQRRQEERFAQQDAAQAQAQQAQAQQAPPATPGEDLLSQLERLGALRAQGVLTPEEFEAQKARLLGR</sequence>
<feature type="compositionally biased region" description="Low complexity" evidence="1">
    <location>
        <begin position="44"/>
        <end position="61"/>
    </location>
</feature>
<dbReference type="InterPro" id="IPR018649">
    <property type="entry name" value="SHOCT"/>
</dbReference>
<gene>
    <name evidence="3" type="ORF">GCM10020367_52390</name>
</gene>
<keyword evidence="4" id="KW-1185">Reference proteome</keyword>
<organism evidence="3 4">
    <name type="scientific">Streptomyces sannanensis</name>
    <dbReference type="NCBI Taxonomy" id="285536"/>
    <lineage>
        <taxon>Bacteria</taxon>
        <taxon>Bacillati</taxon>
        <taxon>Actinomycetota</taxon>
        <taxon>Actinomycetes</taxon>
        <taxon>Kitasatosporales</taxon>
        <taxon>Streptomycetaceae</taxon>
        <taxon>Streptomyces</taxon>
    </lineage>
</organism>
<comment type="caution">
    <text evidence="3">The sequence shown here is derived from an EMBL/GenBank/DDBJ whole genome shotgun (WGS) entry which is preliminary data.</text>
</comment>
<protein>
    <recommendedName>
        <fullName evidence="2">SHOCT domain-containing protein</fullName>
    </recommendedName>
</protein>
<dbReference type="Proteomes" id="UP001499990">
    <property type="component" value="Unassembled WGS sequence"/>
</dbReference>
<evidence type="ECO:0000313" key="4">
    <source>
        <dbReference type="Proteomes" id="UP001499990"/>
    </source>
</evidence>
<reference evidence="4" key="1">
    <citation type="journal article" date="2019" name="Int. J. Syst. Evol. Microbiol.">
        <title>The Global Catalogue of Microorganisms (GCM) 10K type strain sequencing project: providing services to taxonomists for standard genome sequencing and annotation.</title>
        <authorList>
            <consortium name="The Broad Institute Genomics Platform"/>
            <consortium name="The Broad Institute Genome Sequencing Center for Infectious Disease"/>
            <person name="Wu L."/>
            <person name="Ma J."/>
        </authorList>
    </citation>
    <scope>NUCLEOTIDE SEQUENCE [LARGE SCALE GENOMIC DNA]</scope>
    <source>
        <strain evidence="4">JCM 9651</strain>
    </source>
</reference>
<proteinExistence type="predicted"/>
<evidence type="ECO:0000313" key="3">
    <source>
        <dbReference type="EMBL" id="GAA3377289.1"/>
    </source>
</evidence>